<dbReference type="CDD" id="cd00118">
    <property type="entry name" value="LysM"/>
    <property type="match status" value="3"/>
</dbReference>
<comment type="caution">
    <text evidence="4">The sequence shown here is derived from an EMBL/GenBank/DDBJ whole genome shotgun (WGS) entry which is preliminary data.</text>
</comment>
<evidence type="ECO:0000313" key="4">
    <source>
        <dbReference type="EMBL" id="MFD0994130.1"/>
    </source>
</evidence>
<dbReference type="InterPro" id="IPR028082">
    <property type="entry name" value="Peripla_BP_I"/>
</dbReference>
<proteinExistence type="inferred from homology"/>
<evidence type="ECO:0000313" key="5">
    <source>
        <dbReference type="Proteomes" id="UP001597062"/>
    </source>
</evidence>
<dbReference type="Pfam" id="PF01476">
    <property type="entry name" value="LysM"/>
    <property type="match status" value="3"/>
</dbReference>
<dbReference type="Gene3D" id="3.40.50.2300">
    <property type="match status" value="2"/>
</dbReference>
<feature type="domain" description="LysM" evidence="3">
    <location>
        <begin position="121"/>
        <end position="168"/>
    </location>
</feature>
<dbReference type="RefSeq" id="WP_386109093.1">
    <property type="nucleotide sequence ID" value="NZ_JBHTJR010000057.1"/>
</dbReference>
<gene>
    <name evidence="4" type="ORF">ACFQ1U_13020</name>
</gene>
<evidence type="ECO:0000259" key="3">
    <source>
        <dbReference type="PROSITE" id="PS51782"/>
    </source>
</evidence>
<dbReference type="PROSITE" id="PS51782">
    <property type="entry name" value="LYSM"/>
    <property type="match status" value="3"/>
</dbReference>
<evidence type="ECO:0000256" key="1">
    <source>
        <dbReference type="ARBA" id="ARBA00010062"/>
    </source>
</evidence>
<dbReference type="CDD" id="cd06268">
    <property type="entry name" value="PBP1_ABC_transporter_LIVBP-like"/>
    <property type="match status" value="1"/>
</dbReference>
<dbReference type="PROSITE" id="PS51257">
    <property type="entry name" value="PROKAR_LIPOPROTEIN"/>
    <property type="match status" value="1"/>
</dbReference>
<dbReference type="SUPFAM" id="SSF53822">
    <property type="entry name" value="Periplasmic binding protein-like I"/>
    <property type="match status" value="1"/>
</dbReference>
<dbReference type="PANTHER" id="PTHR33734">
    <property type="entry name" value="LYSM DOMAIN-CONTAINING GPI-ANCHORED PROTEIN 2"/>
    <property type="match status" value="1"/>
</dbReference>
<dbReference type="Proteomes" id="UP001597062">
    <property type="component" value="Unassembled WGS sequence"/>
</dbReference>
<dbReference type="PANTHER" id="PTHR33734:SF22">
    <property type="entry name" value="MEMBRANE-BOUND LYTIC MUREIN TRANSGLYCOSYLASE D"/>
    <property type="match status" value="1"/>
</dbReference>
<dbReference type="Pfam" id="PF13458">
    <property type="entry name" value="Peripla_BP_6"/>
    <property type="match status" value="1"/>
</dbReference>
<protein>
    <submittedName>
        <fullName evidence="4">LysM peptidoglycan-binding domain-containing protein</fullName>
    </submittedName>
</protein>
<organism evidence="4 5">
    <name type="scientific">Tenacibaculum geojense</name>
    <dbReference type="NCBI Taxonomy" id="915352"/>
    <lineage>
        <taxon>Bacteria</taxon>
        <taxon>Pseudomonadati</taxon>
        <taxon>Bacteroidota</taxon>
        <taxon>Flavobacteriia</taxon>
        <taxon>Flavobacteriales</taxon>
        <taxon>Flavobacteriaceae</taxon>
        <taxon>Tenacibaculum</taxon>
    </lineage>
</organism>
<evidence type="ECO:0000256" key="2">
    <source>
        <dbReference type="ARBA" id="ARBA00022729"/>
    </source>
</evidence>
<keyword evidence="2" id="KW-0732">Signal</keyword>
<dbReference type="Gene3D" id="3.10.350.10">
    <property type="entry name" value="LysM domain"/>
    <property type="match status" value="3"/>
</dbReference>
<dbReference type="InterPro" id="IPR036779">
    <property type="entry name" value="LysM_dom_sf"/>
</dbReference>
<dbReference type="SUPFAM" id="SSF54106">
    <property type="entry name" value="LysM domain"/>
    <property type="match status" value="3"/>
</dbReference>
<reference evidence="5" key="1">
    <citation type="journal article" date="2019" name="Int. J. Syst. Evol. Microbiol.">
        <title>The Global Catalogue of Microorganisms (GCM) 10K type strain sequencing project: providing services to taxonomists for standard genome sequencing and annotation.</title>
        <authorList>
            <consortium name="The Broad Institute Genomics Platform"/>
            <consortium name="The Broad Institute Genome Sequencing Center for Infectious Disease"/>
            <person name="Wu L."/>
            <person name="Ma J."/>
        </authorList>
    </citation>
    <scope>NUCLEOTIDE SEQUENCE [LARGE SCALE GENOMIC DNA]</scope>
    <source>
        <strain evidence="5">CCUG 60527</strain>
    </source>
</reference>
<name>A0ABW3JWF1_9FLAO</name>
<feature type="domain" description="LysM" evidence="3">
    <location>
        <begin position="26"/>
        <end position="69"/>
    </location>
</feature>
<sequence length="611" mass="69259">MSKIKFLVFAFIFSIAISCGQQKRYITYKVQEGETMRDIANRLDMKTRDLLRLNPDIGRKPVPNTTIIIPNPKFKNTTSTNIGESVNENEDIADVIEENNAEISENPTDSIKVVRVTYDYITHTVQPKETVYALTKKYNLSKDELIKLNPEFPGIKNNVLSIGQVVKVKAIENKIELPLEEDLKNFVTHDVKPKETVYSITRFYNITKDELIALNPEYPGIKDNYLAFGTRLRIRAIEDKLSSDEKTFYEDIIDIDEPINISFLLPFKADSYANNNSKDIFESNRLANMVTDFYLGAEMALDSIKAQGIALNVSVYDTGNRDEKVSEILENNLLDDADVIVGPFYNDKAEEVAKSVGVPVMFPHYSKSQSSFSASKIVKTEADREIHAEYLANYLRETYDGQNVFVVGDDSEQSNKNVKTLVDELTKHDSITKVHVLKPKDNYIDKARFTDVMKEKSDNIVVIASSDRVVVADALNSMIVLPEEVTVQVFAVEKGSAYDKIDNNKLARVNFSFITSSYADENASYVKAFNKKYKAKNNTIPTEYAIKGFDITYDVLMRLASGKSLIDTFNEGVSIRLENKFDYDKKFFGSTTNKGLYIVKYNSDLSLTRLK</sequence>
<keyword evidence="5" id="KW-1185">Reference proteome</keyword>
<dbReference type="SMART" id="SM00257">
    <property type="entry name" value="LysM"/>
    <property type="match status" value="3"/>
</dbReference>
<accession>A0ABW3JWF1</accession>
<comment type="similarity">
    <text evidence="1">Belongs to the leucine-binding protein family.</text>
</comment>
<dbReference type="EMBL" id="JBHTJR010000057">
    <property type="protein sequence ID" value="MFD0994130.1"/>
    <property type="molecule type" value="Genomic_DNA"/>
</dbReference>
<dbReference type="InterPro" id="IPR018392">
    <property type="entry name" value="LysM"/>
</dbReference>
<dbReference type="InterPro" id="IPR028081">
    <property type="entry name" value="Leu-bd"/>
</dbReference>
<feature type="domain" description="LysM" evidence="3">
    <location>
        <begin position="187"/>
        <end position="234"/>
    </location>
</feature>